<evidence type="ECO:0000256" key="1">
    <source>
        <dbReference type="SAM" id="Phobius"/>
    </source>
</evidence>
<proteinExistence type="predicted"/>
<keyword evidence="1" id="KW-0812">Transmembrane</keyword>
<feature type="transmembrane region" description="Helical" evidence="1">
    <location>
        <begin position="25"/>
        <end position="43"/>
    </location>
</feature>
<dbReference type="EMBL" id="CP068570">
    <property type="protein sequence ID" value="QQZ49943.1"/>
    <property type="molecule type" value="Genomic_DNA"/>
</dbReference>
<dbReference type="AlphaFoldDB" id="A0A974P3B9"/>
<gene>
    <name evidence="2" type="ORF">JKL49_25125</name>
</gene>
<accession>A0A974P3B9</accession>
<dbReference type="Pfam" id="PF06149">
    <property type="entry name" value="DUF969"/>
    <property type="match status" value="1"/>
</dbReference>
<reference evidence="2" key="1">
    <citation type="submission" date="2021-01" db="EMBL/GenBank/DDBJ databases">
        <title>Genome sequence of Phenylobacterium sp. 20VBR1 isolated from a valley glaceir, Ny-Alesund, Svalbard.</title>
        <authorList>
            <person name="Thomas F.A."/>
            <person name="Krishnan K.P."/>
            <person name="Sinha R.K."/>
        </authorList>
    </citation>
    <scope>NUCLEOTIDE SEQUENCE</scope>
    <source>
        <strain evidence="2">20VBR1</strain>
    </source>
</reference>
<sequence>MLILLGVAVVVAGFAAGFNPLLVVMVSAVLTGMAAGLAPLEVLAAFGKAFNENRYVSAALLVLPVIGVLERAGLQERARTLIAGFRSVTLGKLLIGYLLFRQLTAALGLTSIAGQAQTIRPIVAPMAEAAAEGEAGDLPDEDRQRVRAMAAATDNIGLFFGEDIFLAIGSILLMVGFLAQSGIVIEPLHLSLWAIPSAIVAFVIHSLRLVLFERKLRGATRDQAGLRLHSRRPGLRRLRGAQRPGRHQP</sequence>
<dbReference type="InterPro" id="IPR010374">
    <property type="entry name" value="DUF969"/>
</dbReference>
<evidence type="ECO:0000313" key="2">
    <source>
        <dbReference type="EMBL" id="QQZ49943.1"/>
    </source>
</evidence>
<name>A0A974P3B9_9CAUL</name>
<organism evidence="2">
    <name type="scientific">Phenylobacterium glaciei</name>
    <dbReference type="NCBI Taxonomy" id="2803784"/>
    <lineage>
        <taxon>Bacteria</taxon>
        <taxon>Pseudomonadati</taxon>
        <taxon>Pseudomonadota</taxon>
        <taxon>Alphaproteobacteria</taxon>
        <taxon>Caulobacterales</taxon>
        <taxon>Caulobacteraceae</taxon>
        <taxon>Phenylobacterium</taxon>
    </lineage>
</organism>
<feature type="transmembrane region" description="Helical" evidence="1">
    <location>
        <begin position="164"/>
        <end position="185"/>
    </location>
</feature>
<keyword evidence="1" id="KW-1133">Transmembrane helix</keyword>
<protein>
    <submittedName>
        <fullName evidence="2">DUF969 domain-containing protein</fullName>
    </submittedName>
</protein>
<feature type="transmembrane region" description="Helical" evidence="1">
    <location>
        <begin position="191"/>
        <end position="211"/>
    </location>
</feature>
<keyword evidence="1" id="KW-0472">Membrane</keyword>